<gene>
    <name evidence="2" type="ORF">PLEPLA_LOCUS46364</name>
</gene>
<proteinExistence type="predicted"/>
<organism evidence="2 3">
    <name type="scientific">Pleuronectes platessa</name>
    <name type="common">European plaice</name>
    <dbReference type="NCBI Taxonomy" id="8262"/>
    <lineage>
        <taxon>Eukaryota</taxon>
        <taxon>Metazoa</taxon>
        <taxon>Chordata</taxon>
        <taxon>Craniata</taxon>
        <taxon>Vertebrata</taxon>
        <taxon>Euteleostomi</taxon>
        <taxon>Actinopterygii</taxon>
        <taxon>Neopterygii</taxon>
        <taxon>Teleostei</taxon>
        <taxon>Neoteleostei</taxon>
        <taxon>Acanthomorphata</taxon>
        <taxon>Carangaria</taxon>
        <taxon>Pleuronectiformes</taxon>
        <taxon>Pleuronectoidei</taxon>
        <taxon>Pleuronectidae</taxon>
        <taxon>Pleuronectes</taxon>
    </lineage>
</organism>
<evidence type="ECO:0000313" key="2">
    <source>
        <dbReference type="EMBL" id="CAB1458534.1"/>
    </source>
</evidence>
<evidence type="ECO:0000256" key="1">
    <source>
        <dbReference type="SAM" id="MobiDB-lite"/>
    </source>
</evidence>
<protein>
    <submittedName>
        <fullName evidence="2">Uncharacterized protein</fullName>
    </submittedName>
</protein>
<keyword evidence="3" id="KW-1185">Reference proteome</keyword>
<feature type="region of interest" description="Disordered" evidence="1">
    <location>
        <begin position="63"/>
        <end position="83"/>
    </location>
</feature>
<dbReference type="Proteomes" id="UP001153269">
    <property type="component" value="Unassembled WGS sequence"/>
</dbReference>
<dbReference type="AlphaFoldDB" id="A0A9N7ZE51"/>
<name>A0A9N7ZE51_PLEPL</name>
<sequence length="83" mass="8966">MQDSEQFLHVPSGSFRFPGGRPCHIRLVSSTDLGHVLPSDARTSVLVTGTSWSSRRRIHSRPVVSSPLGSDLVDPGPTLGFEP</sequence>
<comment type="caution">
    <text evidence="2">The sequence shown here is derived from an EMBL/GenBank/DDBJ whole genome shotgun (WGS) entry which is preliminary data.</text>
</comment>
<accession>A0A9N7ZE51</accession>
<dbReference type="EMBL" id="CADEAL010004392">
    <property type="protein sequence ID" value="CAB1458534.1"/>
    <property type="molecule type" value="Genomic_DNA"/>
</dbReference>
<evidence type="ECO:0000313" key="3">
    <source>
        <dbReference type="Proteomes" id="UP001153269"/>
    </source>
</evidence>
<reference evidence="2" key="1">
    <citation type="submission" date="2020-03" db="EMBL/GenBank/DDBJ databases">
        <authorList>
            <person name="Weist P."/>
        </authorList>
    </citation>
    <scope>NUCLEOTIDE SEQUENCE</scope>
</reference>